<feature type="domain" description="Lipopolysaccharide assembly protein A" evidence="7">
    <location>
        <begin position="22"/>
        <end position="90"/>
    </location>
</feature>
<dbReference type="RefSeq" id="WP_322879573.1">
    <property type="nucleotide sequence ID" value="NZ_JAVMIP010000027.1"/>
</dbReference>
<keyword evidence="3 6" id="KW-1133">Transmembrane helix</keyword>
<feature type="transmembrane region" description="Helical" evidence="6">
    <location>
        <begin position="45"/>
        <end position="65"/>
    </location>
</feature>
<keyword evidence="4 6" id="KW-0472">Membrane</keyword>
<gene>
    <name evidence="8" type="ORF">RIF25_16345</name>
</gene>
<evidence type="ECO:0000259" key="7">
    <source>
        <dbReference type="Pfam" id="PF06305"/>
    </source>
</evidence>
<keyword evidence="2 6" id="KW-0812">Transmembrane</keyword>
<reference evidence="9" key="1">
    <citation type="submission" date="2023-07" db="EMBL/GenBank/DDBJ databases">
        <authorList>
            <person name="Luz R."/>
            <person name="Cordeiro R."/>
            <person name="Fonseca A."/>
            <person name="Goncalves V."/>
        </authorList>
    </citation>
    <scope>NUCLEOTIDE SEQUENCE [LARGE SCALE GENOMIC DNA]</scope>
    <source>
        <strain evidence="9">BACA0444</strain>
    </source>
</reference>
<evidence type="ECO:0000256" key="1">
    <source>
        <dbReference type="ARBA" id="ARBA00022475"/>
    </source>
</evidence>
<accession>A0AAE4FU90</accession>
<dbReference type="AlphaFoldDB" id="A0AAE4FU90"/>
<dbReference type="GO" id="GO:0005886">
    <property type="term" value="C:plasma membrane"/>
    <property type="evidence" value="ECO:0007669"/>
    <property type="project" value="InterPro"/>
</dbReference>
<sequence>MRQVNFFMIFVIALALVLFSIQNTQPVSIKLVEGISIQAPLCIELIVAIGFGAVMAWVFSVWTQVQRIITVRREMGNREEQIANLEEDLERYKAALEEQRLLPSTTSASLES</sequence>
<evidence type="ECO:0000256" key="2">
    <source>
        <dbReference type="ARBA" id="ARBA00022692"/>
    </source>
</evidence>
<proteinExistence type="predicted"/>
<protein>
    <submittedName>
        <fullName evidence="8">LapA family protein</fullName>
    </submittedName>
</protein>
<dbReference type="InterPro" id="IPR010445">
    <property type="entry name" value="LapA_dom"/>
</dbReference>
<keyword evidence="9" id="KW-1185">Reference proteome</keyword>
<comment type="caution">
    <text evidence="8">The sequence shown here is derived from an EMBL/GenBank/DDBJ whole genome shotgun (WGS) entry which is preliminary data.</text>
</comment>
<feature type="coiled-coil region" evidence="5">
    <location>
        <begin position="68"/>
        <end position="102"/>
    </location>
</feature>
<evidence type="ECO:0000256" key="5">
    <source>
        <dbReference type="SAM" id="Coils"/>
    </source>
</evidence>
<evidence type="ECO:0000313" key="8">
    <source>
        <dbReference type="EMBL" id="MDS3862370.1"/>
    </source>
</evidence>
<keyword evidence="5" id="KW-0175">Coiled coil</keyword>
<organism evidence="8 9">
    <name type="scientific">Pseudocalidococcus azoricus BACA0444</name>
    <dbReference type="NCBI Taxonomy" id="2918990"/>
    <lineage>
        <taxon>Bacteria</taxon>
        <taxon>Bacillati</taxon>
        <taxon>Cyanobacteriota</taxon>
        <taxon>Cyanophyceae</taxon>
        <taxon>Acaryochloridales</taxon>
        <taxon>Thermosynechococcaceae</taxon>
        <taxon>Pseudocalidococcus</taxon>
        <taxon>Pseudocalidococcus azoricus</taxon>
    </lineage>
</organism>
<evidence type="ECO:0000256" key="6">
    <source>
        <dbReference type="SAM" id="Phobius"/>
    </source>
</evidence>
<name>A0AAE4FU90_9CYAN</name>
<keyword evidence="1" id="KW-1003">Cell membrane</keyword>
<dbReference type="EMBL" id="JAVMIP010000027">
    <property type="protein sequence ID" value="MDS3862370.1"/>
    <property type="molecule type" value="Genomic_DNA"/>
</dbReference>
<evidence type="ECO:0000313" key="9">
    <source>
        <dbReference type="Proteomes" id="UP001268256"/>
    </source>
</evidence>
<dbReference type="Proteomes" id="UP001268256">
    <property type="component" value="Unassembled WGS sequence"/>
</dbReference>
<evidence type="ECO:0000256" key="4">
    <source>
        <dbReference type="ARBA" id="ARBA00023136"/>
    </source>
</evidence>
<evidence type="ECO:0000256" key="3">
    <source>
        <dbReference type="ARBA" id="ARBA00022989"/>
    </source>
</evidence>
<dbReference type="Pfam" id="PF06305">
    <property type="entry name" value="LapA_dom"/>
    <property type="match status" value="1"/>
</dbReference>